<name>A0ABP0NVE7_9DINO</name>
<sequence>MATVPDLLTSVRPLTRRTAPTVPRRTAIGGPPVLAGTVVVFHLALQVCHRRRPRLRTRRTAESAHSSDVVYEFFSGLGGLRLGYTSAERSLPARARNATRFRAYEIDQVCCQVYEDLYGARALRGVQHMEPWMRASKEDELWCCSIDRLPDAAFEGADLWLMSPPCQPFTRTGRRRDVWDPRCKALLRLLDALPRLEQKPKGLLLENVPEFQHSVAHARLTSTLHQCGYATREALLTPLDFGFPNSRQRFYLLAARAARTDHASLSLSSTEVVKPVGQFLEDAQLDSLQVPSHLLKEAFDGGLSLDLATRTSLATKTFTAGYGKTSYGAVGLSRAGPLLYDAAPLPPERRLVAEKRFTMSLPADMWSQVRYFAPKEVANLMGFPRTWSLPGDLPCRTQWRLLGNSVNVSLVAHLMDELQRWMQDDELTGSDVVEEVIHVENPDNYLRYAMRREKVRQELQSKPMTGTELDDANPIKTKQVSLKGLSFHPDEPIDEKLQEVWLWHGTGKEGAAGITDTDFDMGRAGSAAGTMFGRGLYFAESCMKSDEYTKADERDWYPLILCRVTCGRLFYCDWKSPSDHKEKLEDACHHEGFHCVLGDREKVRGTYREFIVFDNDQVYPEYIVWYSR</sequence>
<organism evidence="7 8">
    <name type="scientific">Durusdinium trenchii</name>
    <dbReference type="NCBI Taxonomy" id="1381693"/>
    <lineage>
        <taxon>Eukaryota</taxon>
        <taxon>Sar</taxon>
        <taxon>Alveolata</taxon>
        <taxon>Dinophyceae</taxon>
        <taxon>Suessiales</taxon>
        <taxon>Symbiodiniaceae</taxon>
        <taxon>Durusdinium</taxon>
    </lineage>
</organism>
<feature type="domain" description="PARP catalytic" evidence="6">
    <location>
        <begin position="393"/>
        <end position="628"/>
    </location>
</feature>
<dbReference type="Pfam" id="PF00644">
    <property type="entry name" value="PARP"/>
    <property type="match status" value="1"/>
</dbReference>
<keyword evidence="2 4" id="KW-0808">Transferase</keyword>
<evidence type="ECO:0000256" key="1">
    <source>
        <dbReference type="ARBA" id="ARBA00022603"/>
    </source>
</evidence>
<dbReference type="SUPFAM" id="SSF53335">
    <property type="entry name" value="S-adenosyl-L-methionine-dependent methyltransferases"/>
    <property type="match status" value="1"/>
</dbReference>
<dbReference type="PANTHER" id="PTHR46098:SF1">
    <property type="entry name" value="TRNA (CYTOSINE(38)-C(5))-METHYLTRANSFERASE"/>
    <property type="match status" value="1"/>
</dbReference>
<evidence type="ECO:0000256" key="2">
    <source>
        <dbReference type="ARBA" id="ARBA00022679"/>
    </source>
</evidence>
<keyword evidence="5" id="KW-0328">Glycosyltransferase</keyword>
<proteinExistence type="inferred from homology"/>
<comment type="caution">
    <text evidence="7">The sequence shown here is derived from an EMBL/GenBank/DDBJ whole genome shotgun (WGS) entry which is preliminary data.</text>
</comment>
<keyword evidence="5" id="KW-0520">NAD</keyword>
<dbReference type="InterPro" id="IPR050750">
    <property type="entry name" value="C5-MTase"/>
</dbReference>
<evidence type="ECO:0000256" key="3">
    <source>
        <dbReference type="ARBA" id="ARBA00022691"/>
    </source>
</evidence>
<keyword evidence="1 4" id="KW-0489">Methyltransferase</keyword>
<dbReference type="PANTHER" id="PTHR46098">
    <property type="entry name" value="TRNA (CYTOSINE(38)-C(5))-METHYLTRANSFERASE"/>
    <property type="match status" value="1"/>
</dbReference>
<dbReference type="PROSITE" id="PS51059">
    <property type="entry name" value="PARP_CATALYTIC"/>
    <property type="match status" value="1"/>
</dbReference>
<dbReference type="InterPro" id="IPR001525">
    <property type="entry name" value="C5_MeTfrase"/>
</dbReference>
<dbReference type="Gene3D" id="3.40.50.150">
    <property type="entry name" value="Vaccinia Virus protein VP39"/>
    <property type="match status" value="1"/>
</dbReference>
<dbReference type="InterPro" id="IPR029063">
    <property type="entry name" value="SAM-dependent_MTases_sf"/>
</dbReference>
<dbReference type="Proteomes" id="UP001642464">
    <property type="component" value="Unassembled WGS sequence"/>
</dbReference>
<evidence type="ECO:0000313" key="8">
    <source>
        <dbReference type="Proteomes" id="UP001642464"/>
    </source>
</evidence>
<dbReference type="Gene3D" id="3.90.228.10">
    <property type="match status" value="1"/>
</dbReference>
<evidence type="ECO:0000259" key="6">
    <source>
        <dbReference type="PROSITE" id="PS51059"/>
    </source>
</evidence>
<feature type="active site" evidence="4">
    <location>
        <position position="166"/>
    </location>
</feature>
<dbReference type="PROSITE" id="PS51679">
    <property type="entry name" value="SAM_MT_C5"/>
    <property type="match status" value="1"/>
</dbReference>
<gene>
    <name evidence="7" type="ORF">SCF082_LOCUS34182</name>
</gene>
<protein>
    <recommendedName>
        <fullName evidence="5">Poly [ADP-ribose] polymerase</fullName>
        <shortName evidence="5">PARP</shortName>
        <ecNumber evidence="5">2.4.2.-</ecNumber>
    </recommendedName>
</protein>
<dbReference type="Gene3D" id="3.90.120.10">
    <property type="entry name" value="DNA Methylase, subunit A, domain 2"/>
    <property type="match status" value="1"/>
</dbReference>
<evidence type="ECO:0000256" key="4">
    <source>
        <dbReference type="PROSITE-ProRule" id="PRU01016"/>
    </source>
</evidence>
<dbReference type="EC" id="2.4.2.-" evidence="5"/>
<keyword evidence="3 4" id="KW-0949">S-adenosyl-L-methionine</keyword>
<dbReference type="Pfam" id="PF00145">
    <property type="entry name" value="DNA_methylase"/>
    <property type="match status" value="1"/>
</dbReference>
<keyword evidence="8" id="KW-1185">Reference proteome</keyword>
<reference evidence="7 8" key="1">
    <citation type="submission" date="2024-02" db="EMBL/GenBank/DDBJ databases">
        <authorList>
            <person name="Chen Y."/>
            <person name="Shah S."/>
            <person name="Dougan E. K."/>
            <person name="Thang M."/>
            <person name="Chan C."/>
        </authorList>
    </citation>
    <scope>NUCLEOTIDE SEQUENCE [LARGE SCALE GENOMIC DNA]</scope>
</reference>
<dbReference type="PRINTS" id="PR00105">
    <property type="entry name" value="C5METTRFRASE"/>
</dbReference>
<comment type="similarity">
    <text evidence="4">Belongs to the class I-like SAM-binding methyltransferase superfamily. C5-methyltransferase family.</text>
</comment>
<dbReference type="SUPFAM" id="SSF56399">
    <property type="entry name" value="ADP-ribosylation"/>
    <property type="match status" value="1"/>
</dbReference>
<evidence type="ECO:0000313" key="7">
    <source>
        <dbReference type="EMBL" id="CAK9067561.1"/>
    </source>
</evidence>
<evidence type="ECO:0000256" key="5">
    <source>
        <dbReference type="RuleBase" id="RU362114"/>
    </source>
</evidence>
<dbReference type="InterPro" id="IPR012317">
    <property type="entry name" value="Poly(ADP-ribose)pol_cat_dom"/>
</dbReference>
<accession>A0ABP0NVE7</accession>
<dbReference type="EMBL" id="CAXAMM010031112">
    <property type="protein sequence ID" value="CAK9067561.1"/>
    <property type="molecule type" value="Genomic_DNA"/>
</dbReference>